<evidence type="ECO:0000313" key="1">
    <source>
        <dbReference type="EMBL" id="AJG78250.1"/>
    </source>
</evidence>
<gene>
    <name evidence="1" type="ORF">BF38_4443</name>
    <name evidence="2" type="ORF">FOC89_29990</name>
</gene>
<dbReference type="EMBL" id="CP053980">
    <property type="protein sequence ID" value="QKH28006.1"/>
    <property type="molecule type" value="Genomic_DNA"/>
</dbReference>
<dbReference type="Proteomes" id="UP000031876">
    <property type="component" value="Chromosome"/>
</dbReference>
<name>A0A0B5XC53_BACTU</name>
<dbReference type="Proteomes" id="UP000501107">
    <property type="component" value="Chromosome"/>
</dbReference>
<reference evidence="1 3" key="1">
    <citation type="journal article" date="2015" name="Genome Announc.">
        <title>Complete genome sequences for 35 biothreat assay-relevant bacillus species.</title>
        <authorList>
            <person name="Johnson S.L."/>
            <person name="Daligault H.E."/>
            <person name="Davenport K.W."/>
            <person name="Jaissle J."/>
            <person name="Frey K.G."/>
            <person name="Ladner J.T."/>
            <person name="Broomall S.M."/>
            <person name="Bishop-Lilly K.A."/>
            <person name="Bruce D.C."/>
            <person name="Gibbons H.S."/>
            <person name="Coyne S.R."/>
            <person name="Lo C.C."/>
            <person name="Meincke L."/>
            <person name="Munk A.C."/>
            <person name="Koroleva G.I."/>
            <person name="Rosenzweig C.N."/>
            <person name="Palacios G.F."/>
            <person name="Redden C.L."/>
            <person name="Minogue T.D."/>
            <person name="Chain P.S."/>
        </authorList>
    </citation>
    <scope>NUCLEOTIDE SEQUENCE [LARGE SCALE GENOMIC DNA]</scope>
    <source>
        <strain evidence="1 3">HD1011</strain>
    </source>
</reference>
<dbReference type="RefSeq" id="WP_000701634.1">
    <property type="nucleotide sequence ID" value="NZ_CP009335.1"/>
</dbReference>
<evidence type="ECO:0000313" key="4">
    <source>
        <dbReference type="Proteomes" id="UP000501107"/>
    </source>
</evidence>
<reference evidence="2 4" key="2">
    <citation type="submission" date="2020-05" db="EMBL/GenBank/DDBJ databases">
        <title>FDA dAtabase for Regulatory Grade micrObial Sequences (FDA-ARGOS): Supporting development and validation of Infectious Disease Dx tests.</title>
        <authorList>
            <person name="Nelson B."/>
            <person name="Plummer A."/>
            <person name="Tallon L."/>
            <person name="Sadzewicz L."/>
            <person name="Zhao X."/>
            <person name="Vavikolanu K."/>
            <person name="Mehta A."/>
            <person name="Aluvathingal J."/>
            <person name="Nadendla S."/>
            <person name="Myers T."/>
            <person name="Yan Y."/>
            <person name="Sichtig H."/>
        </authorList>
    </citation>
    <scope>NUCLEOTIDE SEQUENCE [LARGE SCALE GENOMIC DNA]</scope>
    <source>
        <strain evidence="2 4">FDAARGOS_795</strain>
    </source>
</reference>
<proteinExistence type="predicted"/>
<dbReference type="KEGG" id="btw:BF38_4443"/>
<evidence type="ECO:0000313" key="2">
    <source>
        <dbReference type="EMBL" id="QKH28006.1"/>
    </source>
</evidence>
<accession>A0A0B5XC53</accession>
<protein>
    <submittedName>
        <fullName evidence="2">DUF4303 domain-containing protein</fullName>
    </submittedName>
</protein>
<dbReference type="EMBL" id="CP009335">
    <property type="protein sequence ID" value="AJG78250.1"/>
    <property type="molecule type" value="Genomic_DNA"/>
</dbReference>
<dbReference type="AlphaFoldDB" id="A0A0B5XC53"/>
<organism evidence="2 4">
    <name type="scientific">Bacillus thuringiensis</name>
    <dbReference type="NCBI Taxonomy" id="1428"/>
    <lineage>
        <taxon>Bacteria</taxon>
        <taxon>Bacillati</taxon>
        <taxon>Bacillota</taxon>
        <taxon>Bacilli</taxon>
        <taxon>Bacillales</taxon>
        <taxon>Bacillaceae</taxon>
        <taxon>Bacillus</taxon>
        <taxon>Bacillus cereus group</taxon>
    </lineage>
</organism>
<evidence type="ECO:0000313" key="3">
    <source>
        <dbReference type="Proteomes" id="UP000031876"/>
    </source>
</evidence>
<dbReference type="InterPro" id="IPR025409">
    <property type="entry name" value="DUF4303"/>
</dbReference>
<dbReference type="Pfam" id="PF14136">
    <property type="entry name" value="DUF4303"/>
    <property type="match status" value="1"/>
</dbReference>
<sequence length="169" mass="19885">MKIQLQKSFYFELKNAIRCHYNELLTRCGVDTIYGYSILTDDCVNSIGPVANEERLIKVNKSDPLYNYYRYGAIEWSEWDDFGMFDEVNKIIKKYHNIVEDDFNIRVHTLLKETLTVLMELELEGLFGDRNDNRFIVICVTDSSNEIMIESARLLNTLKTYEEYASEFA</sequence>